<evidence type="ECO:0000313" key="1">
    <source>
        <dbReference type="EMBL" id="MDC0685082.1"/>
    </source>
</evidence>
<protein>
    <recommendedName>
        <fullName evidence="3">Methyltransferase type 11 domain-containing protein</fullName>
    </recommendedName>
</protein>
<dbReference type="InterPro" id="IPR029063">
    <property type="entry name" value="SAM-dependent_MTases_sf"/>
</dbReference>
<dbReference type="RefSeq" id="WP_272103193.1">
    <property type="nucleotide sequence ID" value="NZ_JAQNDK010000006.1"/>
</dbReference>
<dbReference type="EMBL" id="JAQNDK010000006">
    <property type="protein sequence ID" value="MDC0685082.1"/>
    <property type="molecule type" value="Genomic_DNA"/>
</dbReference>
<evidence type="ECO:0008006" key="3">
    <source>
        <dbReference type="Google" id="ProtNLM"/>
    </source>
</evidence>
<keyword evidence="2" id="KW-1185">Reference proteome</keyword>
<gene>
    <name evidence="1" type="ORF">POL72_45635</name>
</gene>
<comment type="caution">
    <text evidence="1">The sequence shown here is derived from an EMBL/GenBank/DDBJ whole genome shotgun (WGS) entry which is preliminary data.</text>
</comment>
<reference evidence="1 2" key="1">
    <citation type="submission" date="2023-01" db="EMBL/GenBank/DDBJ databases">
        <title>Minimal conservation of predation-associated metabolite biosynthetic gene clusters underscores biosynthetic potential of Myxococcota including descriptions for ten novel species: Archangium lansinium sp. nov., Myxococcus landrumus sp. nov., Nannocystis bai.</title>
        <authorList>
            <person name="Ahearne A."/>
            <person name="Stevens C."/>
            <person name="Dowd S."/>
        </authorList>
    </citation>
    <scope>NUCLEOTIDE SEQUENCE [LARGE SCALE GENOMIC DNA]</scope>
    <source>
        <strain evidence="1 2">WIWO2</strain>
    </source>
</reference>
<organism evidence="1 2">
    <name type="scientific">Sorangium atrum</name>
    <dbReference type="NCBI Taxonomy" id="2995308"/>
    <lineage>
        <taxon>Bacteria</taxon>
        <taxon>Pseudomonadati</taxon>
        <taxon>Myxococcota</taxon>
        <taxon>Polyangia</taxon>
        <taxon>Polyangiales</taxon>
        <taxon>Polyangiaceae</taxon>
        <taxon>Sorangium</taxon>
    </lineage>
</organism>
<evidence type="ECO:0000313" key="2">
    <source>
        <dbReference type="Proteomes" id="UP001217485"/>
    </source>
</evidence>
<proteinExistence type="predicted"/>
<dbReference type="SUPFAM" id="SSF53335">
    <property type="entry name" value="S-adenosyl-L-methionine-dependent methyltransferases"/>
    <property type="match status" value="1"/>
</dbReference>
<dbReference type="Proteomes" id="UP001217485">
    <property type="component" value="Unassembled WGS sequence"/>
</dbReference>
<dbReference type="Gene3D" id="3.40.50.150">
    <property type="entry name" value="Vaccinia Virus protein VP39"/>
    <property type="match status" value="1"/>
</dbReference>
<name>A0ABT5CF69_9BACT</name>
<dbReference type="PANTHER" id="PTHR44068">
    <property type="entry name" value="ZGC:194242"/>
    <property type="match status" value="1"/>
</dbReference>
<dbReference type="PANTHER" id="PTHR44068:SF6">
    <property type="entry name" value="SAM-DEPENDENT METHYLTRANSFERASE ERG6_SMT-TYPE DOMAIN-CONTAINING PROTEIN"/>
    <property type="match status" value="1"/>
</dbReference>
<sequence length="194" mass="21532">MPVCYERVTSIYTRIWGESFHFASFRPGETLAEGIRSSETKLADAGELGPGKFYVPDRAALFGQCARVLRSGGKYVAHDWFMRNRLDAEEQRGHIAPLCRFHGIPGPGSLSATRSTLDATGFDTLHFCAIAEDSGILRKWKLIEQRIVNGLRRYSPKLIPRTRRTLVDGGYALLDGIRANAFVIACGIAEKGEQ</sequence>
<dbReference type="InterPro" id="IPR050447">
    <property type="entry name" value="Erg6_SMT_methyltransf"/>
</dbReference>
<accession>A0ABT5CF69</accession>